<accession>A0A4P6V415</accession>
<keyword evidence="2" id="KW-1185">Reference proteome</keyword>
<dbReference type="Pfam" id="PF05258">
    <property type="entry name" value="DciA"/>
    <property type="match status" value="1"/>
</dbReference>
<organism evidence="1 2">
    <name type="scientific">Roseitalea porphyridii</name>
    <dbReference type="NCBI Taxonomy" id="1852022"/>
    <lineage>
        <taxon>Bacteria</taxon>
        <taxon>Pseudomonadati</taxon>
        <taxon>Pseudomonadota</taxon>
        <taxon>Alphaproteobacteria</taxon>
        <taxon>Hyphomicrobiales</taxon>
        <taxon>Ahrensiaceae</taxon>
        <taxon>Roseitalea</taxon>
    </lineage>
</organism>
<dbReference type="InterPro" id="IPR010593">
    <property type="entry name" value="DUF1159"/>
</dbReference>
<dbReference type="PANTHER" id="PTHR36456:SF1">
    <property type="entry name" value="UPF0232 PROTEIN SCO3875"/>
    <property type="match status" value="1"/>
</dbReference>
<proteinExistence type="predicted"/>
<dbReference type="InterPro" id="IPR007922">
    <property type="entry name" value="DciA-like"/>
</dbReference>
<dbReference type="KEGG" id="rpod:E0E05_04935"/>
<dbReference type="PIRSF" id="PIRSF032064">
    <property type="entry name" value="UCP032064"/>
    <property type="match status" value="1"/>
</dbReference>
<name>A0A4P6V415_9HYPH</name>
<evidence type="ECO:0000313" key="2">
    <source>
        <dbReference type="Proteomes" id="UP000293719"/>
    </source>
</evidence>
<protein>
    <submittedName>
        <fullName evidence="1">DUF721 domain-containing protein</fullName>
    </submittedName>
</protein>
<sequence length="158" mass="17307">MAKPAARLVNAVLDPVLAKRAGLSMALVDAWPEIAGARIADCSCPLKINWPRRTHEDDPFEPGVLVVAADAMAALHIQHQAGEIVSRINAFMGFQAIARVKLVQKTVTPAPPPERRARPLTDAEKGRIDALANDFDDEDLREAVRRLGRSVIAERPRH</sequence>
<dbReference type="EMBL" id="CP036532">
    <property type="protein sequence ID" value="QBK32257.1"/>
    <property type="molecule type" value="Genomic_DNA"/>
</dbReference>
<dbReference type="PANTHER" id="PTHR36456">
    <property type="entry name" value="UPF0232 PROTEIN SCO3875"/>
    <property type="match status" value="1"/>
</dbReference>
<evidence type="ECO:0000313" key="1">
    <source>
        <dbReference type="EMBL" id="QBK32257.1"/>
    </source>
</evidence>
<reference evidence="1 2" key="1">
    <citation type="journal article" date="2017" name="Int. J. Syst. Evol. Microbiol.">
        <title>Roseitalea porphyridii gen. nov., sp. nov., isolated from a red alga, and reclassification of Hoeflea suaedae Chung et al. 2013 as Pseudohoeflea suaedae gen. nov., comb. nov.</title>
        <authorList>
            <person name="Hyeon J.W."/>
            <person name="Jeong S.E."/>
            <person name="Baek K."/>
            <person name="Jeon C.O."/>
        </authorList>
    </citation>
    <scope>NUCLEOTIDE SEQUENCE [LARGE SCALE GENOMIC DNA]</scope>
    <source>
        <strain evidence="1 2">MA7-20</strain>
    </source>
</reference>
<gene>
    <name evidence="1" type="ORF">E0E05_04935</name>
</gene>
<dbReference type="AlphaFoldDB" id="A0A4P6V415"/>
<dbReference type="Proteomes" id="UP000293719">
    <property type="component" value="Chromosome"/>
</dbReference>
<dbReference type="OrthoDB" id="7160947at2"/>